<dbReference type="EMBL" id="JAVHJM010000003">
    <property type="protein sequence ID" value="KAK6516091.1"/>
    <property type="molecule type" value="Genomic_DNA"/>
</dbReference>
<dbReference type="AlphaFoldDB" id="A0AAN8S054"/>
<protein>
    <submittedName>
        <fullName evidence="1">Uncharacterized protein</fullName>
    </submittedName>
</protein>
<evidence type="ECO:0000313" key="2">
    <source>
        <dbReference type="Proteomes" id="UP001307849"/>
    </source>
</evidence>
<accession>A0AAN8S054</accession>
<organism evidence="1 2">
    <name type="scientific">Arthrobotrys conoides</name>
    <dbReference type="NCBI Taxonomy" id="74498"/>
    <lineage>
        <taxon>Eukaryota</taxon>
        <taxon>Fungi</taxon>
        <taxon>Dikarya</taxon>
        <taxon>Ascomycota</taxon>
        <taxon>Pezizomycotina</taxon>
        <taxon>Orbiliomycetes</taxon>
        <taxon>Orbiliales</taxon>
        <taxon>Orbiliaceae</taxon>
        <taxon>Arthrobotrys</taxon>
    </lineage>
</organism>
<evidence type="ECO:0000313" key="1">
    <source>
        <dbReference type="EMBL" id="KAK6516091.1"/>
    </source>
</evidence>
<proteinExistence type="predicted"/>
<comment type="caution">
    <text evidence="1">The sequence shown here is derived from an EMBL/GenBank/DDBJ whole genome shotgun (WGS) entry which is preliminary data.</text>
</comment>
<keyword evidence="2" id="KW-1185">Reference proteome</keyword>
<name>A0AAN8S054_9PEZI</name>
<dbReference type="Proteomes" id="UP001307849">
    <property type="component" value="Unassembled WGS sequence"/>
</dbReference>
<reference evidence="1 2" key="1">
    <citation type="submission" date="2019-10" db="EMBL/GenBank/DDBJ databases">
        <authorList>
            <person name="Palmer J.M."/>
        </authorList>
    </citation>
    <scope>NUCLEOTIDE SEQUENCE [LARGE SCALE GENOMIC DNA]</scope>
    <source>
        <strain evidence="1 2">TWF506</strain>
    </source>
</reference>
<sequence>MPTTLDRIFNRRALCPNDPRTPSLRESNTRTFKLACGNTMACANTYYLRGSQHTVFVLTFSETAPARKISRAWNLHHWFHCLQLKHTTALLAQQAGANGEVSLIKKIHAQNKPSC</sequence>
<gene>
    <name evidence="1" type="ORF">TWF506_006002</name>
</gene>